<gene>
    <name evidence="2" type="ORF">ACFQ47_02555</name>
</gene>
<feature type="transmembrane region" description="Helical" evidence="1">
    <location>
        <begin position="191"/>
        <end position="211"/>
    </location>
</feature>
<organism evidence="2 3">
    <name type="scientific">Lacticaseibacillus yichunensis</name>
    <dbReference type="NCBI Taxonomy" id="2486015"/>
    <lineage>
        <taxon>Bacteria</taxon>
        <taxon>Bacillati</taxon>
        <taxon>Bacillota</taxon>
        <taxon>Bacilli</taxon>
        <taxon>Lactobacillales</taxon>
        <taxon>Lactobacillaceae</taxon>
        <taxon>Lacticaseibacillus</taxon>
    </lineage>
</organism>
<feature type="transmembrane region" description="Helical" evidence="1">
    <location>
        <begin position="55"/>
        <end position="76"/>
    </location>
</feature>
<evidence type="ECO:0000313" key="2">
    <source>
        <dbReference type="EMBL" id="MFD1431568.1"/>
    </source>
</evidence>
<feature type="transmembrane region" description="Helical" evidence="1">
    <location>
        <begin position="102"/>
        <end position="129"/>
    </location>
</feature>
<name>A0ABW4CNW0_9LACO</name>
<reference evidence="3" key="1">
    <citation type="journal article" date="2019" name="Int. J. Syst. Evol. Microbiol.">
        <title>The Global Catalogue of Microorganisms (GCM) 10K type strain sequencing project: providing services to taxonomists for standard genome sequencing and annotation.</title>
        <authorList>
            <consortium name="The Broad Institute Genomics Platform"/>
            <consortium name="The Broad Institute Genome Sequencing Center for Infectious Disease"/>
            <person name="Wu L."/>
            <person name="Ma J."/>
        </authorList>
    </citation>
    <scope>NUCLEOTIDE SEQUENCE [LARGE SCALE GENOMIC DNA]</scope>
    <source>
        <strain evidence="3">CCM 8947</strain>
    </source>
</reference>
<dbReference type="Proteomes" id="UP001597192">
    <property type="component" value="Unassembled WGS sequence"/>
</dbReference>
<keyword evidence="1" id="KW-0812">Transmembrane</keyword>
<keyword evidence="3" id="KW-1185">Reference proteome</keyword>
<dbReference type="EMBL" id="JBHTOG010000011">
    <property type="protein sequence ID" value="MFD1431568.1"/>
    <property type="molecule type" value="Genomic_DNA"/>
</dbReference>
<feature type="transmembrane region" description="Helical" evidence="1">
    <location>
        <begin position="14"/>
        <end position="35"/>
    </location>
</feature>
<keyword evidence="1" id="KW-0472">Membrane</keyword>
<accession>A0ABW4CNW0</accession>
<protein>
    <recommendedName>
        <fullName evidence="4">ABC transporter permease</fullName>
    </recommendedName>
</protein>
<proteinExistence type="predicted"/>
<feature type="transmembrane region" description="Helical" evidence="1">
    <location>
        <begin position="223"/>
        <end position="246"/>
    </location>
</feature>
<evidence type="ECO:0008006" key="4">
    <source>
        <dbReference type="Google" id="ProtNLM"/>
    </source>
</evidence>
<comment type="caution">
    <text evidence="2">The sequence shown here is derived from an EMBL/GenBank/DDBJ whole genome shotgun (WGS) entry which is preliminary data.</text>
</comment>
<evidence type="ECO:0000313" key="3">
    <source>
        <dbReference type="Proteomes" id="UP001597192"/>
    </source>
</evidence>
<feature type="transmembrane region" description="Helical" evidence="1">
    <location>
        <begin position="159"/>
        <end position="184"/>
    </location>
</feature>
<dbReference type="RefSeq" id="WP_125696898.1">
    <property type="nucleotide sequence ID" value="NZ_JBHTOG010000011.1"/>
</dbReference>
<evidence type="ECO:0000256" key="1">
    <source>
        <dbReference type="SAM" id="Phobius"/>
    </source>
</evidence>
<sequence>MFWANLLRLRKNRVYWVTNVVLFVLFMSEAILNTLQGSHFNFIFMSFLAATSIGHYPQMIVLWILPLYICIGPAIWTSTDKASGYSVYAISRESRRGAHRSYNWFVFLSELVRWATLLLLNLLFCAIAFTHQPGYGNADASFAKNTDWPWMAWQYGHQLLAIIIAIVILSCLAGILAVGIANLGLLLQNRYYTAFVSLAAWIIISTGNSTVLSGLQPFVEYNVAGVLIHLGITCAVIFLVSLIAGYQEAHGDLL</sequence>
<keyword evidence="1" id="KW-1133">Transmembrane helix</keyword>